<dbReference type="EMBL" id="BARU01003761">
    <property type="protein sequence ID" value="GAH27144.1"/>
    <property type="molecule type" value="Genomic_DNA"/>
</dbReference>
<evidence type="ECO:0000313" key="2">
    <source>
        <dbReference type="EMBL" id="GAH27144.1"/>
    </source>
</evidence>
<dbReference type="InterPro" id="IPR045886">
    <property type="entry name" value="ThiF/MoeB/HesA"/>
</dbReference>
<feature type="domain" description="THIF-type NAD/FAD binding fold" evidence="1">
    <location>
        <begin position="12"/>
        <end position="86"/>
    </location>
</feature>
<comment type="caution">
    <text evidence="2">The sequence shown here is derived from an EMBL/GenBank/DDBJ whole genome shotgun (WGS) entry which is preliminary data.</text>
</comment>
<sequence>MTFLHHEQIYRGQETLEKIRAFPICICGAGAIGSNLAENLIRQGFSNFTVIDKDRIEERNINTQVWTKWDIGALKVNALKYKLFDIAGIDIYTENREIRSERDHNYFRFAKL</sequence>
<name>X1FCL0_9ZZZZ</name>
<organism evidence="2">
    <name type="scientific">marine sediment metagenome</name>
    <dbReference type="NCBI Taxonomy" id="412755"/>
    <lineage>
        <taxon>unclassified sequences</taxon>
        <taxon>metagenomes</taxon>
        <taxon>ecological metagenomes</taxon>
    </lineage>
</organism>
<reference evidence="2" key="1">
    <citation type="journal article" date="2014" name="Front. Microbiol.">
        <title>High frequency of phylogenetically diverse reductive dehalogenase-homologous genes in deep subseafloor sedimentary metagenomes.</title>
        <authorList>
            <person name="Kawai M."/>
            <person name="Futagami T."/>
            <person name="Toyoda A."/>
            <person name="Takaki Y."/>
            <person name="Nishi S."/>
            <person name="Hori S."/>
            <person name="Arai W."/>
            <person name="Tsubouchi T."/>
            <person name="Morono Y."/>
            <person name="Uchiyama I."/>
            <person name="Ito T."/>
            <person name="Fujiyama A."/>
            <person name="Inagaki F."/>
            <person name="Takami H."/>
        </authorList>
    </citation>
    <scope>NUCLEOTIDE SEQUENCE</scope>
    <source>
        <strain evidence="2">Expedition CK06-06</strain>
    </source>
</reference>
<dbReference type="PANTHER" id="PTHR43267:SF1">
    <property type="entry name" value="TRNA THREONYLCARBAMOYLADENOSINE DEHYDRATASE"/>
    <property type="match status" value="1"/>
</dbReference>
<dbReference type="PANTHER" id="PTHR43267">
    <property type="entry name" value="TRNA THREONYLCARBAMOYLADENOSINE DEHYDRATASE"/>
    <property type="match status" value="1"/>
</dbReference>
<dbReference type="AlphaFoldDB" id="X1FCL0"/>
<dbReference type="SUPFAM" id="SSF69572">
    <property type="entry name" value="Activating enzymes of the ubiquitin-like proteins"/>
    <property type="match status" value="1"/>
</dbReference>
<protein>
    <recommendedName>
        <fullName evidence="1">THIF-type NAD/FAD binding fold domain-containing protein</fullName>
    </recommendedName>
</protein>
<feature type="non-terminal residue" evidence="2">
    <location>
        <position position="112"/>
    </location>
</feature>
<dbReference type="GO" id="GO:0061503">
    <property type="term" value="F:tRNA threonylcarbamoyladenosine dehydratase"/>
    <property type="evidence" value="ECO:0007669"/>
    <property type="project" value="TreeGrafter"/>
</dbReference>
<dbReference type="Pfam" id="PF00899">
    <property type="entry name" value="ThiF"/>
    <property type="match status" value="1"/>
</dbReference>
<gene>
    <name evidence="2" type="ORF">S03H2_07936</name>
</gene>
<evidence type="ECO:0000259" key="1">
    <source>
        <dbReference type="Pfam" id="PF00899"/>
    </source>
</evidence>
<dbReference type="Gene3D" id="3.40.50.720">
    <property type="entry name" value="NAD(P)-binding Rossmann-like Domain"/>
    <property type="match status" value="1"/>
</dbReference>
<accession>X1FCL0</accession>
<dbReference type="GO" id="GO:0008641">
    <property type="term" value="F:ubiquitin-like modifier activating enzyme activity"/>
    <property type="evidence" value="ECO:0007669"/>
    <property type="project" value="InterPro"/>
</dbReference>
<dbReference type="InterPro" id="IPR000594">
    <property type="entry name" value="ThiF_NAD_FAD-bd"/>
</dbReference>
<dbReference type="GO" id="GO:0061504">
    <property type="term" value="P:cyclic threonylcarbamoyladenosine biosynthetic process"/>
    <property type="evidence" value="ECO:0007669"/>
    <property type="project" value="TreeGrafter"/>
</dbReference>
<proteinExistence type="predicted"/>
<dbReference type="InterPro" id="IPR035985">
    <property type="entry name" value="Ubiquitin-activating_enz"/>
</dbReference>